<dbReference type="AlphaFoldDB" id="A0A4P9VNV0"/>
<protein>
    <submittedName>
        <fullName evidence="1">Uncharacterized protein</fullName>
    </submittedName>
</protein>
<accession>A0A4P9VNV0</accession>
<organism evidence="1 2">
    <name type="scientific">Zooshikella ganghwensis</name>
    <dbReference type="NCBI Taxonomy" id="202772"/>
    <lineage>
        <taxon>Bacteria</taxon>
        <taxon>Pseudomonadati</taxon>
        <taxon>Pseudomonadota</taxon>
        <taxon>Gammaproteobacteria</taxon>
        <taxon>Oceanospirillales</taxon>
        <taxon>Zooshikellaceae</taxon>
        <taxon>Zooshikella</taxon>
    </lineage>
</organism>
<sequence length="62" mass="7140">MVGHELLEFSVGLWSFIWLDVGCGERGVRVASKLYPIRMVFRCGHRVMKPHEPILIGDWGEE</sequence>
<reference evidence="1 2" key="1">
    <citation type="submission" date="2017-04" db="EMBL/GenBank/DDBJ databases">
        <title>Draft genome sequence of Zooshikella ganghwensis VG4 isolated from Red Sea sediments.</title>
        <authorList>
            <person name="Rehman Z."/>
            <person name="Alam I."/>
            <person name="Kamau A."/>
            <person name="Bajic V."/>
            <person name="Leiknes T."/>
        </authorList>
    </citation>
    <scope>NUCLEOTIDE SEQUENCE [LARGE SCALE GENOMIC DNA]</scope>
    <source>
        <strain evidence="1 2">VG4</strain>
    </source>
</reference>
<evidence type="ECO:0000313" key="1">
    <source>
        <dbReference type="EMBL" id="RDH45138.1"/>
    </source>
</evidence>
<name>A0A4P9VNV0_9GAMM</name>
<comment type="caution">
    <text evidence="1">The sequence shown here is derived from an EMBL/GenBank/DDBJ whole genome shotgun (WGS) entry which is preliminary data.</text>
</comment>
<dbReference type="Proteomes" id="UP000257039">
    <property type="component" value="Unassembled WGS sequence"/>
</dbReference>
<keyword evidence="2" id="KW-1185">Reference proteome</keyword>
<evidence type="ECO:0000313" key="2">
    <source>
        <dbReference type="Proteomes" id="UP000257039"/>
    </source>
</evidence>
<dbReference type="EMBL" id="NDXW01000001">
    <property type="protein sequence ID" value="RDH45138.1"/>
    <property type="molecule type" value="Genomic_DNA"/>
</dbReference>
<proteinExistence type="predicted"/>
<gene>
    <name evidence="1" type="ORF">B9G39_17770</name>
</gene>